<accession>A0AAV9GDV6</accession>
<feature type="transmembrane region" description="Helical" evidence="1">
    <location>
        <begin position="48"/>
        <end position="73"/>
    </location>
</feature>
<evidence type="ECO:0000256" key="1">
    <source>
        <dbReference type="SAM" id="Phobius"/>
    </source>
</evidence>
<comment type="caution">
    <text evidence="2">The sequence shown here is derived from an EMBL/GenBank/DDBJ whole genome shotgun (WGS) entry which is preliminary data.</text>
</comment>
<reference evidence="2" key="2">
    <citation type="submission" date="2023-05" db="EMBL/GenBank/DDBJ databases">
        <authorList>
            <consortium name="Lawrence Berkeley National Laboratory"/>
            <person name="Steindorff A."/>
            <person name="Hensen N."/>
            <person name="Bonometti L."/>
            <person name="Westerberg I."/>
            <person name="Brannstrom I.O."/>
            <person name="Guillou S."/>
            <person name="Cros-Aarteil S."/>
            <person name="Calhoun S."/>
            <person name="Haridas S."/>
            <person name="Kuo A."/>
            <person name="Mondo S."/>
            <person name="Pangilinan J."/>
            <person name="Riley R."/>
            <person name="Labutti K."/>
            <person name="Andreopoulos B."/>
            <person name="Lipzen A."/>
            <person name="Chen C."/>
            <person name="Yanf M."/>
            <person name="Daum C."/>
            <person name="Ng V."/>
            <person name="Clum A."/>
            <person name="Ohm R."/>
            <person name="Martin F."/>
            <person name="Silar P."/>
            <person name="Natvig D."/>
            <person name="Lalanne C."/>
            <person name="Gautier V."/>
            <person name="Ament-Velasquez S.L."/>
            <person name="Kruys A."/>
            <person name="Hutchinson M.I."/>
            <person name="Powell A.J."/>
            <person name="Barry K."/>
            <person name="Miller A.N."/>
            <person name="Grigoriev I.V."/>
            <person name="Debuchy R."/>
            <person name="Gladieux P."/>
            <person name="Thoren M.H."/>
            <person name="Johannesson H."/>
        </authorList>
    </citation>
    <scope>NUCLEOTIDE SEQUENCE</scope>
    <source>
        <strain evidence="2">PSN243</strain>
    </source>
</reference>
<keyword evidence="3" id="KW-1185">Reference proteome</keyword>
<organism evidence="2 3">
    <name type="scientific">Podospora aff. communis PSN243</name>
    <dbReference type="NCBI Taxonomy" id="3040156"/>
    <lineage>
        <taxon>Eukaryota</taxon>
        <taxon>Fungi</taxon>
        <taxon>Dikarya</taxon>
        <taxon>Ascomycota</taxon>
        <taxon>Pezizomycotina</taxon>
        <taxon>Sordariomycetes</taxon>
        <taxon>Sordariomycetidae</taxon>
        <taxon>Sordariales</taxon>
        <taxon>Podosporaceae</taxon>
        <taxon>Podospora</taxon>
    </lineage>
</organism>
<name>A0AAV9GDV6_9PEZI</name>
<keyword evidence="1" id="KW-0812">Transmembrane</keyword>
<gene>
    <name evidence="2" type="ORF">QBC34DRAFT_470097</name>
</gene>
<proteinExistence type="predicted"/>
<feature type="transmembrane region" description="Helical" evidence="1">
    <location>
        <begin position="15"/>
        <end position="36"/>
    </location>
</feature>
<reference evidence="2" key="1">
    <citation type="journal article" date="2023" name="Mol. Phylogenet. Evol.">
        <title>Genome-scale phylogeny and comparative genomics of the fungal order Sordariales.</title>
        <authorList>
            <person name="Hensen N."/>
            <person name="Bonometti L."/>
            <person name="Westerberg I."/>
            <person name="Brannstrom I.O."/>
            <person name="Guillou S."/>
            <person name="Cros-Aarteil S."/>
            <person name="Calhoun S."/>
            <person name="Haridas S."/>
            <person name="Kuo A."/>
            <person name="Mondo S."/>
            <person name="Pangilinan J."/>
            <person name="Riley R."/>
            <person name="LaButti K."/>
            <person name="Andreopoulos B."/>
            <person name="Lipzen A."/>
            <person name="Chen C."/>
            <person name="Yan M."/>
            <person name="Daum C."/>
            <person name="Ng V."/>
            <person name="Clum A."/>
            <person name="Steindorff A."/>
            <person name="Ohm R.A."/>
            <person name="Martin F."/>
            <person name="Silar P."/>
            <person name="Natvig D.O."/>
            <person name="Lalanne C."/>
            <person name="Gautier V."/>
            <person name="Ament-Velasquez S.L."/>
            <person name="Kruys A."/>
            <person name="Hutchinson M.I."/>
            <person name="Powell A.J."/>
            <person name="Barry K."/>
            <person name="Miller A.N."/>
            <person name="Grigoriev I.V."/>
            <person name="Debuchy R."/>
            <person name="Gladieux P."/>
            <person name="Hiltunen Thoren M."/>
            <person name="Johannesson H."/>
        </authorList>
    </citation>
    <scope>NUCLEOTIDE SEQUENCE</scope>
    <source>
        <strain evidence="2">PSN243</strain>
    </source>
</reference>
<feature type="transmembrane region" description="Helical" evidence="1">
    <location>
        <begin position="149"/>
        <end position="171"/>
    </location>
</feature>
<evidence type="ECO:0000313" key="3">
    <source>
        <dbReference type="Proteomes" id="UP001321760"/>
    </source>
</evidence>
<sequence length="317" mass="36044">MPFLEMYDRLFWPPWKMGLVAVILSMTIGPTLMMCFRSFTYAVLVQPLIAVTVSAFMTMLMSSLEALILFPIICQYLRLTHNVLTRAGWRQRGLPSAVYATAHLLARPVVEFILSKKLGPPGEGFVLYNLDSYAFYLLTRSLTSPDKDISILGLLVTHFSVLIVVSLLLLACRNSLECPSPNAPLGTTRQAWDALVAAVVNPQESDHSPWDIFFNHFLEFIIWAVVPHRLSVTAIGLLDRHMASMIELTGCLQWIGTFWYQFLANPFRMIPNMVLAQVIIHIREVLLDEEEDELQVFLNRWNNMRDGGQDRAVVEDE</sequence>
<dbReference type="AlphaFoldDB" id="A0AAV9GDV6"/>
<dbReference type="EMBL" id="MU865958">
    <property type="protein sequence ID" value="KAK4446298.1"/>
    <property type="molecule type" value="Genomic_DNA"/>
</dbReference>
<dbReference type="Proteomes" id="UP001321760">
    <property type="component" value="Unassembled WGS sequence"/>
</dbReference>
<evidence type="ECO:0000313" key="2">
    <source>
        <dbReference type="EMBL" id="KAK4446298.1"/>
    </source>
</evidence>
<keyword evidence="1" id="KW-1133">Transmembrane helix</keyword>
<keyword evidence="1" id="KW-0472">Membrane</keyword>
<protein>
    <submittedName>
        <fullName evidence="2">Uncharacterized protein</fullName>
    </submittedName>
</protein>